<accession>A0A4Y3RJY7</accession>
<comment type="caution">
    <text evidence="3">The sequence shown here is derived from an EMBL/GenBank/DDBJ whole genome shotgun (WGS) entry which is preliminary data.</text>
</comment>
<gene>
    <name evidence="3" type="ORF">SGA01_32890</name>
</gene>
<feature type="active site" description="Proton acceptor" evidence="2">
    <location>
        <position position="186"/>
    </location>
</feature>
<dbReference type="HAMAP" id="MF_01940">
    <property type="entry name" value="RNA_CPDase"/>
    <property type="match status" value="1"/>
</dbReference>
<feature type="short sequence motif" description="HXTX 2" evidence="2">
    <location>
        <begin position="186"/>
        <end position="189"/>
    </location>
</feature>
<feature type="short sequence motif" description="HXTX 1" evidence="2">
    <location>
        <begin position="102"/>
        <end position="105"/>
    </location>
</feature>
<evidence type="ECO:0000313" key="3">
    <source>
        <dbReference type="EMBL" id="GEB57684.1"/>
    </source>
</evidence>
<protein>
    <recommendedName>
        <fullName evidence="2">RNA 2',3'-cyclic phosphodiesterase</fullName>
        <shortName evidence="2">RNA 2',3'-CPDase</shortName>
        <ecNumber evidence="2">3.1.4.58</ecNumber>
    </recommendedName>
</protein>
<dbReference type="InterPro" id="IPR004175">
    <property type="entry name" value="RNA_CPDase"/>
</dbReference>
<comment type="catalytic activity">
    <reaction evidence="2">
        <text>a 3'-end 2',3'-cyclophospho-ribonucleotide-RNA + H2O = a 3'-end 2'-phospho-ribonucleotide-RNA + H(+)</text>
        <dbReference type="Rhea" id="RHEA:11828"/>
        <dbReference type="Rhea" id="RHEA-COMP:10464"/>
        <dbReference type="Rhea" id="RHEA-COMP:17353"/>
        <dbReference type="ChEBI" id="CHEBI:15377"/>
        <dbReference type="ChEBI" id="CHEBI:15378"/>
        <dbReference type="ChEBI" id="CHEBI:83064"/>
        <dbReference type="ChEBI" id="CHEBI:173113"/>
        <dbReference type="EC" id="3.1.4.58"/>
    </reaction>
</comment>
<name>A0A4Y3RJY7_9ACTN</name>
<evidence type="ECO:0000256" key="1">
    <source>
        <dbReference type="ARBA" id="ARBA00022801"/>
    </source>
</evidence>
<dbReference type="InterPro" id="IPR009097">
    <property type="entry name" value="Cyclic_Pdiesterase"/>
</dbReference>
<dbReference type="Gene3D" id="3.90.1140.10">
    <property type="entry name" value="Cyclic phosphodiesterase"/>
    <property type="match status" value="1"/>
</dbReference>
<dbReference type="Proteomes" id="UP000315226">
    <property type="component" value="Unassembled WGS sequence"/>
</dbReference>
<reference evidence="3 4" key="1">
    <citation type="submission" date="2019-06" db="EMBL/GenBank/DDBJ databases">
        <title>Whole genome shotgun sequence of Streptomyces gardneri NBRC 12865.</title>
        <authorList>
            <person name="Hosoyama A."/>
            <person name="Uohara A."/>
            <person name="Ohji S."/>
            <person name="Ichikawa N."/>
        </authorList>
    </citation>
    <scope>NUCLEOTIDE SEQUENCE [LARGE SCALE GENOMIC DNA]</scope>
    <source>
        <strain evidence="3 4">NBRC 12865</strain>
    </source>
</reference>
<evidence type="ECO:0000256" key="2">
    <source>
        <dbReference type="HAMAP-Rule" id="MF_01940"/>
    </source>
</evidence>
<dbReference type="GO" id="GO:0004113">
    <property type="term" value="F:2',3'-cyclic-nucleotide 3'-phosphodiesterase activity"/>
    <property type="evidence" value="ECO:0007669"/>
    <property type="project" value="InterPro"/>
</dbReference>
<dbReference type="PANTHER" id="PTHR35561">
    <property type="entry name" value="RNA 2',3'-CYCLIC PHOSPHODIESTERASE"/>
    <property type="match status" value="1"/>
</dbReference>
<proteinExistence type="inferred from homology"/>
<feature type="active site" description="Proton donor" evidence="2">
    <location>
        <position position="102"/>
    </location>
</feature>
<dbReference type="PANTHER" id="PTHR35561:SF1">
    <property type="entry name" value="RNA 2',3'-CYCLIC PHOSPHODIESTERASE"/>
    <property type="match status" value="1"/>
</dbReference>
<organism evidence="3 4">
    <name type="scientific">Streptomyces gardneri</name>
    <dbReference type="NCBI Taxonomy" id="66892"/>
    <lineage>
        <taxon>Bacteria</taxon>
        <taxon>Bacillati</taxon>
        <taxon>Actinomycetota</taxon>
        <taxon>Actinomycetes</taxon>
        <taxon>Kitasatosporales</taxon>
        <taxon>Streptomycetaceae</taxon>
        <taxon>Streptomyces</taxon>
    </lineage>
</organism>
<keyword evidence="4" id="KW-1185">Reference proteome</keyword>
<evidence type="ECO:0000313" key="4">
    <source>
        <dbReference type="Proteomes" id="UP000315226"/>
    </source>
</evidence>
<comment type="function">
    <text evidence="2">Hydrolyzes RNA 2',3'-cyclic phosphodiester to an RNA 2'-phosphomonoester.</text>
</comment>
<comment type="similarity">
    <text evidence="2">Belongs to the 2H phosphoesterase superfamily. ThpR family.</text>
</comment>
<sequence length="254" mass="28192">MGRPENDSVPHCAVIPLPLSHTTALSSTASIAGRSSAPPIRIFIPLFIQQRLAPPCQTLPMRLFAAVLPPAEQLAELGHVTDTLHRLPGADRLRWTSRPGWHLTLAFMGEVDEELLPELRVRLARAAHRTPPFPLRLHGGGHFGRRALWTGVAGDLDELRLLAERADAAARRAGVAMEEHRRYQAHLTLARARTDETDLRPFLDTLHTFEGDRWQVAELALVRSRLPVSGVQGEQPRYETLDAWPLEGGEVRSG</sequence>
<dbReference type="Pfam" id="PF13563">
    <property type="entry name" value="2_5_RNA_ligase2"/>
    <property type="match status" value="1"/>
</dbReference>
<dbReference type="EMBL" id="BJMN01000020">
    <property type="protein sequence ID" value="GEB57684.1"/>
    <property type="molecule type" value="Genomic_DNA"/>
</dbReference>
<dbReference type="NCBIfam" id="TIGR02258">
    <property type="entry name" value="2_5_ligase"/>
    <property type="match status" value="1"/>
</dbReference>
<dbReference type="EC" id="3.1.4.58" evidence="2"/>
<keyword evidence="1 2" id="KW-0378">Hydrolase</keyword>
<dbReference type="GO" id="GO:0008664">
    <property type="term" value="F:RNA 2',3'-cyclic 3'-phosphodiesterase activity"/>
    <property type="evidence" value="ECO:0007669"/>
    <property type="project" value="UniProtKB-EC"/>
</dbReference>
<dbReference type="SUPFAM" id="SSF55144">
    <property type="entry name" value="LigT-like"/>
    <property type="match status" value="1"/>
</dbReference>
<dbReference type="AlphaFoldDB" id="A0A4Y3RJY7"/>